<dbReference type="OrthoDB" id="240216at2759"/>
<name>A0A4Y2MIL8_ARAVE</name>
<dbReference type="EMBL" id="BGPR01123214">
    <property type="protein sequence ID" value="GBN26274.1"/>
    <property type="molecule type" value="Genomic_DNA"/>
</dbReference>
<dbReference type="AlphaFoldDB" id="A0A4Y2MIL8"/>
<sequence length="87" mass="9945">NREWLLKIHPENALHMETIEKALTVVTLDDAEPADITGVCRETLTGDPNNRWVDKSTVNIVYSNGTFGQISDVRIFLFLDFPLFRLL</sequence>
<evidence type="ECO:0000256" key="1">
    <source>
        <dbReference type="ARBA" id="ARBA00023315"/>
    </source>
</evidence>
<evidence type="ECO:0000259" key="2">
    <source>
        <dbReference type="Pfam" id="PF00755"/>
    </source>
</evidence>
<proteinExistence type="predicted"/>
<dbReference type="GO" id="GO:0008458">
    <property type="term" value="F:carnitine O-octanoyltransferase activity"/>
    <property type="evidence" value="ECO:0007669"/>
    <property type="project" value="TreeGrafter"/>
</dbReference>
<dbReference type="InterPro" id="IPR039551">
    <property type="entry name" value="Cho/carn_acyl_trans"/>
</dbReference>
<feature type="non-terminal residue" evidence="3">
    <location>
        <position position="1"/>
    </location>
</feature>
<keyword evidence="1" id="KW-0012">Acyltransferase</keyword>
<evidence type="ECO:0000313" key="3">
    <source>
        <dbReference type="EMBL" id="GBN26274.1"/>
    </source>
</evidence>
<accession>A0A4Y2MIL8</accession>
<protein>
    <recommendedName>
        <fullName evidence="2">Choline/carnitine acyltransferase domain-containing protein</fullName>
    </recommendedName>
</protein>
<dbReference type="GO" id="GO:0005777">
    <property type="term" value="C:peroxisome"/>
    <property type="evidence" value="ECO:0007669"/>
    <property type="project" value="TreeGrafter"/>
</dbReference>
<feature type="domain" description="Choline/carnitine acyltransferase" evidence="2">
    <location>
        <begin position="1"/>
        <end position="69"/>
    </location>
</feature>
<gene>
    <name evidence="3" type="ORF">AVEN_187919_1</name>
</gene>
<comment type="caution">
    <text evidence="3">The sequence shown here is derived from an EMBL/GenBank/DDBJ whole genome shotgun (WGS) entry which is preliminary data.</text>
</comment>
<dbReference type="SUPFAM" id="SSF52777">
    <property type="entry name" value="CoA-dependent acyltransferases"/>
    <property type="match status" value="1"/>
</dbReference>
<dbReference type="InterPro" id="IPR000542">
    <property type="entry name" value="Carn_acyl_trans"/>
</dbReference>
<dbReference type="Proteomes" id="UP000499080">
    <property type="component" value="Unassembled WGS sequence"/>
</dbReference>
<dbReference type="PANTHER" id="PTHR22589:SF67">
    <property type="entry name" value="PEROXISOMAL CARNITINE O-OCTANOYLTRANSFERASE"/>
    <property type="match status" value="1"/>
</dbReference>
<organism evidence="3 4">
    <name type="scientific">Araneus ventricosus</name>
    <name type="common">Orbweaver spider</name>
    <name type="synonym">Epeira ventricosa</name>
    <dbReference type="NCBI Taxonomy" id="182803"/>
    <lineage>
        <taxon>Eukaryota</taxon>
        <taxon>Metazoa</taxon>
        <taxon>Ecdysozoa</taxon>
        <taxon>Arthropoda</taxon>
        <taxon>Chelicerata</taxon>
        <taxon>Arachnida</taxon>
        <taxon>Araneae</taxon>
        <taxon>Araneomorphae</taxon>
        <taxon>Entelegynae</taxon>
        <taxon>Araneoidea</taxon>
        <taxon>Araneidae</taxon>
        <taxon>Araneus</taxon>
    </lineage>
</organism>
<dbReference type="InterPro" id="IPR042231">
    <property type="entry name" value="Cho/carn_acyl_trans_2"/>
</dbReference>
<keyword evidence="1" id="KW-0808">Transferase</keyword>
<evidence type="ECO:0000313" key="4">
    <source>
        <dbReference type="Proteomes" id="UP000499080"/>
    </source>
</evidence>
<dbReference type="Pfam" id="PF00755">
    <property type="entry name" value="Carn_acyltransf"/>
    <property type="match status" value="1"/>
</dbReference>
<dbReference type="Gene3D" id="3.30.559.70">
    <property type="entry name" value="Choline/Carnitine o-acyltransferase, domain 2"/>
    <property type="match status" value="1"/>
</dbReference>
<dbReference type="PANTHER" id="PTHR22589">
    <property type="entry name" value="CARNITINE O-ACYLTRANSFERASE"/>
    <property type="match status" value="1"/>
</dbReference>
<reference evidence="3 4" key="1">
    <citation type="journal article" date="2019" name="Sci. Rep.">
        <title>Orb-weaving spider Araneus ventricosus genome elucidates the spidroin gene catalogue.</title>
        <authorList>
            <person name="Kono N."/>
            <person name="Nakamura H."/>
            <person name="Ohtoshi R."/>
            <person name="Moran D.A.P."/>
            <person name="Shinohara A."/>
            <person name="Yoshida Y."/>
            <person name="Fujiwara M."/>
            <person name="Mori M."/>
            <person name="Tomita M."/>
            <person name="Arakawa K."/>
        </authorList>
    </citation>
    <scope>NUCLEOTIDE SEQUENCE [LARGE SCALE GENOMIC DNA]</scope>
</reference>
<keyword evidence="4" id="KW-1185">Reference proteome</keyword>